<evidence type="ECO:0000313" key="2">
    <source>
        <dbReference type="Proteomes" id="UP001586593"/>
    </source>
</evidence>
<comment type="caution">
    <text evidence="1">The sequence shown here is derived from an EMBL/GenBank/DDBJ whole genome shotgun (WGS) entry which is preliminary data.</text>
</comment>
<gene>
    <name evidence="1" type="ORF">VTK73DRAFT_6644</name>
</gene>
<sequence>MKQLEFPTVLACQLGPLQVQSIWRQHGLLPGSKVVENLRVETSSQASPFSLPHASFLDNTPTACGGRPVHKSPDILFCETMFFGRTGRTYCDSITSAKGGLPLVSVSGVSDDYVETPNCKPRLSEMATLRPHSCSQGLGFLFEAAGNVAQLLDLYAPDFVGQVVRL</sequence>
<reference evidence="1 2" key="1">
    <citation type="journal article" date="2024" name="Commun. Biol.">
        <title>Comparative genomic analysis of thermophilic fungi reveals convergent evolutionary adaptations and gene losses.</title>
        <authorList>
            <person name="Steindorff A.S."/>
            <person name="Aguilar-Pontes M.V."/>
            <person name="Robinson A.J."/>
            <person name="Andreopoulos B."/>
            <person name="LaButti K."/>
            <person name="Kuo A."/>
            <person name="Mondo S."/>
            <person name="Riley R."/>
            <person name="Otillar R."/>
            <person name="Haridas S."/>
            <person name="Lipzen A."/>
            <person name="Grimwood J."/>
            <person name="Schmutz J."/>
            <person name="Clum A."/>
            <person name="Reid I.D."/>
            <person name="Moisan M.C."/>
            <person name="Butler G."/>
            <person name="Nguyen T.T.M."/>
            <person name="Dewar K."/>
            <person name="Conant G."/>
            <person name="Drula E."/>
            <person name="Henrissat B."/>
            <person name="Hansel C."/>
            <person name="Singer S."/>
            <person name="Hutchinson M.I."/>
            <person name="de Vries R.P."/>
            <person name="Natvig D.O."/>
            <person name="Powell A.J."/>
            <person name="Tsang A."/>
            <person name="Grigoriev I.V."/>
        </authorList>
    </citation>
    <scope>NUCLEOTIDE SEQUENCE [LARGE SCALE GENOMIC DNA]</scope>
    <source>
        <strain evidence="1 2">ATCC 24622</strain>
    </source>
</reference>
<accession>A0ABR3WJD0</accession>
<organism evidence="1 2">
    <name type="scientific">Phialemonium thermophilum</name>
    <dbReference type="NCBI Taxonomy" id="223376"/>
    <lineage>
        <taxon>Eukaryota</taxon>
        <taxon>Fungi</taxon>
        <taxon>Dikarya</taxon>
        <taxon>Ascomycota</taxon>
        <taxon>Pezizomycotina</taxon>
        <taxon>Sordariomycetes</taxon>
        <taxon>Sordariomycetidae</taxon>
        <taxon>Cephalothecales</taxon>
        <taxon>Cephalothecaceae</taxon>
        <taxon>Phialemonium</taxon>
    </lineage>
</organism>
<dbReference type="EMBL" id="JAZHXJ010000380">
    <property type="protein sequence ID" value="KAL1862785.1"/>
    <property type="molecule type" value="Genomic_DNA"/>
</dbReference>
<keyword evidence="2" id="KW-1185">Reference proteome</keyword>
<dbReference type="Proteomes" id="UP001586593">
    <property type="component" value="Unassembled WGS sequence"/>
</dbReference>
<protein>
    <submittedName>
        <fullName evidence="1">Uncharacterized protein</fullName>
    </submittedName>
</protein>
<name>A0ABR3WJD0_9PEZI</name>
<evidence type="ECO:0000313" key="1">
    <source>
        <dbReference type="EMBL" id="KAL1862785.1"/>
    </source>
</evidence>
<proteinExistence type="predicted"/>